<sequence>MKDSLEVNFLIKNCHSESKTKAVELLGKYRNSQTDNMFDTTLKTYFEILQYANCEEYDELLNSLWTENKVISQNYFKKKFLHKKENFPNLIKGFNSPQDFRFATNHPEEFSLDQGINNQLWIEILSYIKSVSEKDYKESVQKNISQLTSHDLLNFLVVIQENFDLNEFENELLMKMEIVKYPFDLDFLMRILIQNEENHPRIEQIVNTKKEIWDTGNWSKKYWEFIYEYKMNIETQSYFHLNEKGQKVYDLDKFIHYYESKGEIGKFPMINVNRNPVNFYNKEYNSLKEFLLTLNIQNIVVKKSEEVVKLYGSRGKDGLLEIMTY</sequence>
<name>A0ABV2LRP8_9FLAO</name>
<evidence type="ECO:0000313" key="2">
    <source>
        <dbReference type="Proteomes" id="UP001549146"/>
    </source>
</evidence>
<accession>A0ABV2LRP8</accession>
<dbReference type="RefSeq" id="WP_354507328.1">
    <property type="nucleotide sequence ID" value="NZ_JBEPMO010000003.1"/>
</dbReference>
<comment type="caution">
    <text evidence="1">The sequence shown here is derived from an EMBL/GenBank/DDBJ whole genome shotgun (WGS) entry which is preliminary data.</text>
</comment>
<dbReference type="EMBL" id="JBEPMO010000003">
    <property type="protein sequence ID" value="MET3731247.1"/>
    <property type="molecule type" value="Genomic_DNA"/>
</dbReference>
<keyword evidence="2" id="KW-1185">Reference proteome</keyword>
<evidence type="ECO:0008006" key="3">
    <source>
        <dbReference type="Google" id="ProtNLM"/>
    </source>
</evidence>
<gene>
    <name evidence="1" type="ORF">ABID46_000814</name>
</gene>
<proteinExistence type="predicted"/>
<protein>
    <recommendedName>
        <fullName evidence="3">Lantibiotic dehydratase, C terminus</fullName>
    </recommendedName>
</protein>
<evidence type="ECO:0000313" key="1">
    <source>
        <dbReference type="EMBL" id="MET3731247.1"/>
    </source>
</evidence>
<dbReference type="Proteomes" id="UP001549146">
    <property type="component" value="Unassembled WGS sequence"/>
</dbReference>
<reference evidence="1 2" key="1">
    <citation type="submission" date="2024-06" db="EMBL/GenBank/DDBJ databases">
        <title>Genomic Encyclopedia of Type Strains, Phase IV (KMG-IV): sequencing the most valuable type-strain genomes for metagenomic binning, comparative biology and taxonomic classification.</title>
        <authorList>
            <person name="Goeker M."/>
        </authorList>
    </citation>
    <scope>NUCLEOTIDE SEQUENCE [LARGE SCALE GENOMIC DNA]</scope>
    <source>
        <strain evidence="1 2">DSM 29388</strain>
    </source>
</reference>
<organism evidence="1 2">
    <name type="scientific">Moheibacter stercoris</name>
    <dbReference type="NCBI Taxonomy" id="1628251"/>
    <lineage>
        <taxon>Bacteria</taxon>
        <taxon>Pseudomonadati</taxon>
        <taxon>Bacteroidota</taxon>
        <taxon>Flavobacteriia</taxon>
        <taxon>Flavobacteriales</taxon>
        <taxon>Weeksellaceae</taxon>
        <taxon>Moheibacter</taxon>
    </lineage>
</organism>